<dbReference type="Gene3D" id="2.40.50.140">
    <property type="entry name" value="Nucleic acid-binding proteins"/>
    <property type="match status" value="2"/>
</dbReference>
<comment type="subcellular location">
    <subcellularLocation>
        <location evidence="1">Cytoplasm</location>
    </subcellularLocation>
</comment>
<dbReference type="NCBIfam" id="TIGR00038">
    <property type="entry name" value="efp"/>
    <property type="match status" value="1"/>
</dbReference>
<dbReference type="CDD" id="cd04470">
    <property type="entry name" value="S1_EF-P_repeat_1"/>
    <property type="match status" value="1"/>
</dbReference>
<dbReference type="SUPFAM" id="SSF50249">
    <property type="entry name" value="Nucleic acid-binding proteins"/>
    <property type="match status" value="2"/>
</dbReference>
<evidence type="ECO:0008006" key="11">
    <source>
        <dbReference type="Google" id="ProtNLM"/>
    </source>
</evidence>
<dbReference type="FunFam" id="2.40.50.140:FF:000009">
    <property type="entry name" value="Elongation factor P"/>
    <property type="match status" value="1"/>
</dbReference>
<evidence type="ECO:0000256" key="6">
    <source>
        <dbReference type="ARBA" id="ARBA00022917"/>
    </source>
</evidence>
<keyword evidence="10" id="KW-1185">Reference proteome</keyword>
<dbReference type="InterPro" id="IPR020599">
    <property type="entry name" value="Transl_elong_fac_P/YeiP"/>
</dbReference>
<feature type="domain" description="Elongation factor P C-terminal" evidence="7">
    <location>
        <begin position="169"/>
        <end position="224"/>
    </location>
</feature>
<dbReference type="FunFam" id="2.40.50.140:FF:000004">
    <property type="entry name" value="Elongation factor P"/>
    <property type="match status" value="1"/>
</dbReference>
<comment type="caution">
    <text evidence="9">The sequence shown here is derived from an EMBL/GenBank/DDBJ whole genome shotgun (WGS) entry which is preliminary data.</text>
</comment>
<comment type="pathway">
    <text evidence="2">Protein biosynthesis; polypeptide chain elongation.</text>
</comment>
<dbReference type="AlphaFoldDB" id="A0AAW1PDB6"/>
<dbReference type="InterPro" id="IPR012340">
    <property type="entry name" value="NA-bd_OB-fold"/>
</dbReference>
<feature type="domain" description="Translation elongation factor P/YeiP central" evidence="8">
    <location>
        <begin position="109"/>
        <end position="161"/>
    </location>
</feature>
<dbReference type="FunFam" id="2.30.30.30:FF:000040">
    <property type="entry name" value="Organellar elongation factor P"/>
    <property type="match status" value="1"/>
</dbReference>
<keyword evidence="5" id="KW-0251">Elongation factor</keyword>
<dbReference type="PIRSF" id="PIRSF005901">
    <property type="entry name" value="EF-P"/>
    <property type="match status" value="1"/>
</dbReference>
<dbReference type="InterPro" id="IPR001059">
    <property type="entry name" value="Transl_elong_P/YeiP_cen"/>
</dbReference>
<dbReference type="Proteomes" id="UP001489004">
    <property type="component" value="Unassembled WGS sequence"/>
</dbReference>
<dbReference type="HAMAP" id="MF_00141">
    <property type="entry name" value="EF_P"/>
    <property type="match status" value="1"/>
</dbReference>
<evidence type="ECO:0000259" key="8">
    <source>
        <dbReference type="SMART" id="SM01185"/>
    </source>
</evidence>
<organism evidence="9 10">
    <name type="scientific">[Myrmecia] bisecta</name>
    <dbReference type="NCBI Taxonomy" id="41462"/>
    <lineage>
        <taxon>Eukaryota</taxon>
        <taxon>Viridiplantae</taxon>
        <taxon>Chlorophyta</taxon>
        <taxon>core chlorophytes</taxon>
        <taxon>Trebouxiophyceae</taxon>
        <taxon>Trebouxiales</taxon>
        <taxon>Trebouxiaceae</taxon>
        <taxon>Myrmecia</taxon>
    </lineage>
</organism>
<dbReference type="PROSITE" id="PS01275">
    <property type="entry name" value="EFP"/>
    <property type="match status" value="1"/>
</dbReference>
<dbReference type="Pfam" id="PF01132">
    <property type="entry name" value="EFP"/>
    <property type="match status" value="1"/>
</dbReference>
<dbReference type="SMART" id="SM01185">
    <property type="entry name" value="EFP"/>
    <property type="match status" value="1"/>
</dbReference>
<proteinExistence type="inferred from homology"/>
<dbReference type="GO" id="GO:0003746">
    <property type="term" value="F:translation elongation factor activity"/>
    <property type="evidence" value="ECO:0007669"/>
    <property type="project" value="UniProtKB-KW"/>
</dbReference>
<dbReference type="EMBL" id="JALJOR010000014">
    <property type="protein sequence ID" value="KAK9806123.1"/>
    <property type="molecule type" value="Genomic_DNA"/>
</dbReference>
<gene>
    <name evidence="9" type="ORF">WJX72_002289</name>
</gene>
<dbReference type="CDD" id="cd05794">
    <property type="entry name" value="S1_EF-P_repeat_2"/>
    <property type="match status" value="1"/>
</dbReference>
<evidence type="ECO:0000259" key="7">
    <source>
        <dbReference type="SMART" id="SM00841"/>
    </source>
</evidence>
<dbReference type="PANTHER" id="PTHR30053">
    <property type="entry name" value="ELONGATION FACTOR P"/>
    <property type="match status" value="1"/>
</dbReference>
<evidence type="ECO:0000256" key="5">
    <source>
        <dbReference type="ARBA" id="ARBA00022768"/>
    </source>
</evidence>
<dbReference type="GO" id="GO:0043043">
    <property type="term" value="P:peptide biosynthetic process"/>
    <property type="evidence" value="ECO:0007669"/>
    <property type="project" value="InterPro"/>
</dbReference>
<dbReference type="NCBIfam" id="NF001810">
    <property type="entry name" value="PRK00529.1"/>
    <property type="match status" value="1"/>
</dbReference>
<keyword evidence="4" id="KW-0963">Cytoplasm</keyword>
<dbReference type="InterPro" id="IPR014722">
    <property type="entry name" value="Rib_uL2_dom2"/>
</dbReference>
<reference evidence="9 10" key="1">
    <citation type="journal article" date="2024" name="Nat. Commun.">
        <title>Phylogenomics reveals the evolutionary origins of lichenization in chlorophyte algae.</title>
        <authorList>
            <person name="Puginier C."/>
            <person name="Libourel C."/>
            <person name="Otte J."/>
            <person name="Skaloud P."/>
            <person name="Haon M."/>
            <person name="Grisel S."/>
            <person name="Petersen M."/>
            <person name="Berrin J.G."/>
            <person name="Delaux P.M."/>
            <person name="Dal Grande F."/>
            <person name="Keller J."/>
        </authorList>
    </citation>
    <scope>NUCLEOTIDE SEQUENCE [LARGE SCALE GENOMIC DNA]</scope>
    <source>
        <strain evidence="9 10">SAG 2043</strain>
    </source>
</reference>
<evidence type="ECO:0000256" key="3">
    <source>
        <dbReference type="ARBA" id="ARBA00009479"/>
    </source>
</evidence>
<name>A0AAW1PDB6_9CHLO</name>
<dbReference type="Gene3D" id="2.30.30.30">
    <property type="match status" value="1"/>
</dbReference>
<dbReference type="InterPro" id="IPR013185">
    <property type="entry name" value="Transl_elong_KOW-like"/>
</dbReference>
<evidence type="ECO:0000313" key="9">
    <source>
        <dbReference type="EMBL" id="KAK9806123.1"/>
    </source>
</evidence>
<dbReference type="SMART" id="SM00841">
    <property type="entry name" value="Elong-fact-P_C"/>
    <property type="match status" value="1"/>
</dbReference>
<evidence type="ECO:0000256" key="4">
    <source>
        <dbReference type="ARBA" id="ARBA00022490"/>
    </source>
</evidence>
<protein>
    <recommendedName>
        <fullName evidence="11">Elongation factor P</fullName>
    </recommendedName>
</protein>
<evidence type="ECO:0000256" key="1">
    <source>
        <dbReference type="ARBA" id="ARBA00004496"/>
    </source>
</evidence>
<dbReference type="InterPro" id="IPR011768">
    <property type="entry name" value="Transl_elongation_fac_P"/>
</dbReference>
<keyword evidence="6" id="KW-0648">Protein biosynthesis</keyword>
<dbReference type="GO" id="GO:0005829">
    <property type="term" value="C:cytosol"/>
    <property type="evidence" value="ECO:0007669"/>
    <property type="project" value="UniProtKB-ARBA"/>
</dbReference>
<dbReference type="Pfam" id="PF09285">
    <property type="entry name" value="Elong-fact-P_C"/>
    <property type="match status" value="1"/>
</dbReference>
<dbReference type="InterPro" id="IPR013852">
    <property type="entry name" value="Transl_elong_P/YeiP_CS"/>
</dbReference>
<evidence type="ECO:0000256" key="2">
    <source>
        <dbReference type="ARBA" id="ARBA00004815"/>
    </source>
</evidence>
<accession>A0AAW1PDB6</accession>
<comment type="similarity">
    <text evidence="3">Belongs to the elongation factor P family.</text>
</comment>
<dbReference type="InterPro" id="IPR008991">
    <property type="entry name" value="Translation_prot_SH3-like_sf"/>
</dbReference>
<sequence length="227" mass="24894">MMLRCHRSACSFRCGASGIANRSKALAHSCRHQRGRFHVAAASISSNDFRPGTMVEIDGAPYRVTEFLHVKPGKGAAFVRTKLKNYITGNSVDKTFRAGESVESASVDKRESQFTYVEGDQYVFMDLTSYEETRIPKDDSWAKYLMEGMEVQLLTWNGKVISVDVPNTVEIEVIQTDPGVKGNTASGGSKPATLASGAVIQVPLFIESGQRITVDTRTDTYLGKVSK</sequence>
<dbReference type="InterPro" id="IPR015365">
    <property type="entry name" value="Elong-fact-P_C"/>
</dbReference>
<dbReference type="Pfam" id="PF08207">
    <property type="entry name" value="EFP_N"/>
    <property type="match status" value="1"/>
</dbReference>
<evidence type="ECO:0000313" key="10">
    <source>
        <dbReference type="Proteomes" id="UP001489004"/>
    </source>
</evidence>
<dbReference type="SUPFAM" id="SSF50104">
    <property type="entry name" value="Translation proteins SH3-like domain"/>
    <property type="match status" value="1"/>
</dbReference>
<dbReference type="PANTHER" id="PTHR30053:SF12">
    <property type="entry name" value="ELONGATION FACTOR P (EF-P) FAMILY PROTEIN"/>
    <property type="match status" value="1"/>
</dbReference>